<dbReference type="Proteomes" id="UP001597400">
    <property type="component" value="Unassembled WGS sequence"/>
</dbReference>
<evidence type="ECO:0000256" key="1">
    <source>
        <dbReference type="SAM" id="MobiDB-lite"/>
    </source>
</evidence>
<reference evidence="3" key="1">
    <citation type="journal article" date="2019" name="Int. J. Syst. Evol. Microbiol.">
        <title>The Global Catalogue of Microorganisms (GCM) 10K type strain sequencing project: providing services to taxonomists for standard genome sequencing and annotation.</title>
        <authorList>
            <consortium name="The Broad Institute Genomics Platform"/>
            <consortium name="The Broad Institute Genome Sequencing Center for Infectious Disease"/>
            <person name="Wu L."/>
            <person name="Ma J."/>
        </authorList>
    </citation>
    <scope>NUCLEOTIDE SEQUENCE [LARGE SCALE GENOMIC DNA]</scope>
    <source>
        <strain evidence="3">CGMCC 1.12702</strain>
    </source>
</reference>
<sequence length="42" mass="4266">MNRTARLEGPLAADHPHLSGRTAGAIGLGSKTRATARVALGL</sequence>
<organism evidence="2 3">
    <name type="scientific">Sphingomonas arantia</name>
    <dbReference type="NCBI Taxonomy" id="1460676"/>
    <lineage>
        <taxon>Bacteria</taxon>
        <taxon>Pseudomonadati</taxon>
        <taxon>Pseudomonadota</taxon>
        <taxon>Alphaproteobacteria</taxon>
        <taxon>Sphingomonadales</taxon>
        <taxon>Sphingomonadaceae</taxon>
        <taxon>Sphingomonas</taxon>
    </lineage>
</organism>
<keyword evidence="3" id="KW-1185">Reference proteome</keyword>
<dbReference type="EMBL" id="JBHUGS010000001">
    <property type="protein sequence ID" value="MFD1949785.1"/>
    <property type="molecule type" value="Genomic_DNA"/>
</dbReference>
<gene>
    <name evidence="2" type="ORF">ACFSGX_03260</name>
</gene>
<comment type="caution">
    <text evidence="2">The sequence shown here is derived from an EMBL/GenBank/DDBJ whole genome shotgun (WGS) entry which is preliminary data.</text>
</comment>
<name>A0ABW4TSZ6_9SPHN</name>
<proteinExistence type="predicted"/>
<evidence type="ECO:0000313" key="3">
    <source>
        <dbReference type="Proteomes" id="UP001597400"/>
    </source>
</evidence>
<protein>
    <submittedName>
        <fullName evidence="2">Uncharacterized protein</fullName>
    </submittedName>
</protein>
<accession>A0ABW4TSZ6</accession>
<feature type="region of interest" description="Disordered" evidence="1">
    <location>
        <begin position="1"/>
        <end position="26"/>
    </location>
</feature>
<dbReference type="RefSeq" id="WP_380927436.1">
    <property type="nucleotide sequence ID" value="NZ_JBHUGS010000001.1"/>
</dbReference>
<evidence type="ECO:0000313" key="2">
    <source>
        <dbReference type="EMBL" id="MFD1949785.1"/>
    </source>
</evidence>